<protein>
    <submittedName>
        <fullName evidence="3">Uncharacterized protein</fullName>
    </submittedName>
</protein>
<evidence type="ECO:0000313" key="3">
    <source>
        <dbReference type="EMBL" id="GKT45304.1"/>
    </source>
</evidence>
<dbReference type="Proteomes" id="UP001055115">
    <property type="component" value="Unassembled WGS sequence"/>
</dbReference>
<proteinExistence type="predicted"/>
<feature type="compositionally biased region" description="Basic and acidic residues" evidence="1">
    <location>
        <begin position="35"/>
        <end position="52"/>
    </location>
</feature>
<dbReference type="RefSeq" id="XP_049127654.1">
    <property type="nucleotide sequence ID" value="XM_049271697.1"/>
</dbReference>
<feature type="transmembrane region" description="Helical" evidence="2">
    <location>
        <begin position="237"/>
        <end position="257"/>
    </location>
</feature>
<dbReference type="EMBL" id="BQXU01000012">
    <property type="protein sequence ID" value="GKT45304.1"/>
    <property type="molecule type" value="Genomic_DNA"/>
</dbReference>
<dbReference type="GeneID" id="73326287"/>
<accession>A0AA37P7R6</accession>
<feature type="compositionally biased region" description="Low complexity" evidence="1">
    <location>
        <begin position="69"/>
        <end position="88"/>
    </location>
</feature>
<name>A0AA37P7R6_9PEZI</name>
<organism evidence="3 4">
    <name type="scientific">Colletotrichum spaethianum</name>
    <dbReference type="NCBI Taxonomy" id="700344"/>
    <lineage>
        <taxon>Eukaryota</taxon>
        <taxon>Fungi</taxon>
        <taxon>Dikarya</taxon>
        <taxon>Ascomycota</taxon>
        <taxon>Pezizomycotina</taxon>
        <taxon>Sordariomycetes</taxon>
        <taxon>Hypocreomycetidae</taxon>
        <taxon>Glomerellales</taxon>
        <taxon>Glomerellaceae</taxon>
        <taxon>Colletotrichum</taxon>
        <taxon>Colletotrichum spaethianum species complex</taxon>
    </lineage>
</organism>
<sequence>MKNGNLRTIAIGHVVATVIVQGAIFYLMKSNAVDDTDKKEDQNKSQIEKDKLSTTVATDIQENAPPCPSIESARSTSSTSTKLSITESADTETPKKEETAEEGLASKVTGLLVLSPGQQIMLVGAASLAKYIIVDRANNGTGWQRETRDSFGLFGFLYGLLLIINVVVILMYLSQGATRVQDKESVNIKEREKRRAAEATKARTAFLFAVGVLAGLVSDWCRYFVLAAAAKDTHGLAHLGQISNLSLIVLTLSKLFVFAC</sequence>
<evidence type="ECO:0000256" key="1">
    <source>
        <dbReference type="SAM" id="MobiDB-lite"/>
    </source>
</evidence>
<feature type="region of interest" description="Disordered" evidence="1">
    <location>
        <begin position="35"/>
        <end position="102"/>
    </location>
</feature>
<reference evidence="3 4" key="1">
    <citation type="submission" date="2022-03" db="EMBL/GenBank/DDBJ databases">
        <title>Genome data of Colletotrichum spp.</title>
        <authorList>
            <person name="Utami Y.D."/>
            <person name="Hiruma K."/>
        </authorList>
    </citation>
    <scope>NUCLEOTIDE SEQUENCE [LARGE SCALE GENOMIC DNA]</scope>
    <source>
        <strain evidence="3 4">MAFF 239500</strain>
    </source>
</reference>
<gene>
    <name evidence="3" type="ORF">ColSpa_05485</name>
</gene>
<comment type="caution">
    <text evidence="3">The sequence shown here is derived from an EMBL/GenBank/DDBJ whole genome shotgun (WGS) entry which is preliminary data.</text>
</comment>
<keyword evidence="4" id="KW-1185">Reference proteome</keyword>
<feature type="transmembrane region" description="Helical" evidence="2">
    <location>
        <begin position="204"/>
        <end position="225"/>
    </location>
</feature>
<keyword evidence="2" id="KW-1133">Transmembrane helix</keyword>
<keyword evidence="2" id="KW-0472">Membrane</keyword>
<keyword evidence="2" id="KW-0812">Transmembrane</keyword>
<evidence type="ECO:0000256" key="2">
    <source>
        <dbReference type="SAM" id="Phobius"/>
    </source>
</evidence>
<evidence type="ECO:0000313" key="4">
    <source>
        <dbReference type="Proteomes" id="UP001055115"/>
    </source>
</evidence>
<dbReference type="AlphaFoldDB" id="A0AA37P7R6"/>
<feature type="transmembrane region" description="Helical" evidence="2">
    <location>
        <begin position="153"/>
        <end position="173"/>
    </location>
</feature>
<feature type="transmembrane region" description="Helical" evidence="2">
    <location>
        <begin position="6"/>
        <end position="28"/>
    </location>
</feature>